<dbReference type="InParanoid" id="A0A165HIU0"/>
<keyword evidence="3" id="KW-0378">Hydrolase</keyword>
<dbReference type="InterPro" id="IPR013320">
    <property type="entry name" value="ConA-like_dom_sf"/>
</dbReference>
<dbReference type="FunFam" id="2.60.120.200:FF:000179">
    <property type="entry name" value="Unplaced genomic scaffold supercont1.19, whole genome shotgun sequence"/>
    <property type="match status" value="1"/>
</dbReference>
<dbReference type="GO" id="GO:0009251">
    <property type="term" value="P:glucan catabolic process"/>
    <property type="evidence" value="ECO:0007669"/>
    <property type="project" value="TreeGrafter"/>
</dbReference>
<dbReference type="GO" id="GO:0004553">
    <property type="term" value="F:hydrolase activity, hydrolyzing O-glycosyl compounds"/>
    <property type="evidence" value="ECO:0007669"/>
    <property type="project" value="InterPro"/>
</dbReference>
<dbReference type="OrthoDB" id="192832at2759"/>
<keyword evidence="4" id="KW-1185">Reference proteome</keyword>
<dbReference type="PANTHER" id="PTHR10963">
    <property type="entry name" value="GLYCOSYL HYDROLASE-RELATED"/>
    <property type="match status" value="1"/>
</dbReference>
<organism evidence="3 4">
    <name type="scientific">Laetiporus sulphureus 93-53</name>
    <dbReference type="NCBI Taxonomy" id="1314785"/>
    <lineage>
        <taxon>Eukaryota</taxon>
        <taxon>Fungi</taxon>
        <taxon>Dikarya</taxon>
        <taxon>Basidiomycota</taxon>
        <taxon>Agaricomycotina</taxon>
        <taxon>Agaricomycetes</taxon>
        <taxon>Polyporales</taxon>
        <taxon>Laetiporus</taxon>
    </lineage>
</organism>
<sequence>MVRSVLSAAFFLLPVLVKCQYDMVKEYTGDSFFDDWDFYNNYDNLTEGDVFFVSAKSAGQDNLAYISDSGNAIMRVDNTSTVTVGNKRNSVRIATKDHFTVGSLWVTDMVHVPYGCSVWPAFWSSAADWPNGGEIDTFEGVNQVTRNQMALHTETGCYHSANAVQTSTLVNSTDCSITADDNEGCVVTDPSTSSYGEAFAAAGGGIFVTEFATSGISIWFFNRSSIPSVLSGNASTINTGDLGTPVANWPSSNCTVQNFFEDQALVFDITLCGDFAGDQTIFAETCSGVCYDDWVIGTPSNYDNAYFEVSYVRVYGEQGEDTVISGAQRSTLFRPAAIATLLLGTAMILAL</sequence>
<name>A0A165HIU0_9APHY</name>
<proteinExistence type="predicted"/>
<dbReference type="CDD" id="cd02181">
    <property type="entry name" value="GH16_fungal_Lam16A_glucanase"/>
    <property type="match status" value="1"/>
</dbReference>
<feature type="domain" description="GH16" evidence="2">
    <location>
        <begin position="8"/>
        <end position="248"/>
    </location>
</feature>
<accession>A0A165HIU0</accession>
<protein>
    <submittedName>
        <fullName evidence="3">Glycoside hydrolase family 16 protein</fullName>
    </submittedName>
</protein>
<dbReference type="Pfam" id="PF26113">
    <property type="entry name" value="GH16_XgeA"/>
    <property type="match status" value="1"/>
</dbReference>
<reference evidence="3 4" key="1">
    <citation type="journal article" date="2016" name="Mol. Biol. Evol.">
        <title>Comparative Genomics of Early-Diverging Mushroom-Forming Fungi Provides Insights into the Origins of Lignocellulose Decay Capabilities.</title>
        <authorList>
            <person name="Nagy L.G."/>
            <person name="Riley R."/>
            <person name="Tritt A."/>
            <person name="Adam C."/>
            <person name="Daum C."/>
            <person name="Floudas D."/>
            <person name="Sun H."/>
            <person name="Yadav J.S."/>
            <person name="Pangilinan J."/>
            <person name="Larsson K.H."/>
            <person name="Matsuura K."/>
            <person name="Barry K."/>
            <person name="Labutti K."/>
            <person name="Kuo R."/>
            <person name="Ohm R.A."/>
            <person name="Bhattacharya S.S."/>
            <person name="Shirouzu T."/>
            <person name="Yoshinaga Y."/>
            <person name="Martin F.M."/>
            <person name="Grigoriev I.V."/>
            <person name="Hibbett D.S."/>
        </authorList>
    </citation>
    <scope>NUCLEOTIDE SEQUENCE [LARGE SCALE GENOMIC DNA]</scope>
    <source>
        <strain evidence="3 4">93-53</strain>
    </source>
</reference>
<dbReference type="STRING" id="1314785.A0A165HIU0"/>
<dbReference type="AlphaFoldDB" id="A0A165HIU0"/>
<dbReference type="RefSeq" id="XP_040769431.1">
    <property type="nucleotide sequence ID" value="XM_040907685.1"/>
</dbReference>
<dbReference type="PROSITE" id="PS51762">
    <property type="entry name" value="GH16_2"/>
    <property type="match status" value="1"/>
</dbReference>
<dbReference type="PANTHER" id="PTHR10963:SF24">
    <property type="entry name" value="GLYCOSIDASE C21B10.07-RELATED"/>
    <property type="match status" value="1"/>
</dbReference>
<dbReference type="SUPFAM" id="SSF49899">
    <property type="entry name" value="Concanavalin A-like lectins/glucanases"/>
    <property type="match status" value="1"/>
</dbReference>
<gene>
    <name evidence="3" type="ORF">LAESUDRAFT_719727</name>
</gene>
<dbReference type="EMBL" id="KV427606">
    <property type="protein sequence ID" value="KZT11783.1"/>
    <property type="molecule type" value="Genomic_DNA"/>
</dbReference>
<dbReference type="InterPro" id="IPR000757">
    <property type="entry name" value="Beta-glucanase-like"/>
</dbReference>
<dbReference type="InterPro" id="IPR050546">
    <property type="entry name" value="Glycosyl_Hydrlase_16"/>
</dbReference>
<evidence type="ECO:0000313" key="4">
    <source>
        <dbReference type="Proteomes" id="UP000076871"/>
    </source>
</evidence>
<feature type="signal peptide" evidence="1">
    <location>
        <begin position="1"/>
        <end position="19"/>
    </location>
</feature>
<evidence type="ECO:0000259" key="2">
    <source>
        <dbReference type="PROSITE" id="PS51762"/>
    </source>
</evidence>
<keyword evidence="1" id="KW-0732">Signal</keyword>
<dbReference type="Gene3D" id="2.60.120.200">
    <property type="match status" value="1"/>
</dbReference>
<dbReference type="GeneID" id="63824714"/>
<evidence type="ECO:0000313" key="3">
    <source>
        <dbReference type="EMBL" id="KZT11783.1"/>
    </source>
</evidence>
<feature type="chain" id="PRO_5007858695" evidence="1">
    <location>
        <begin position="20"/>
        <end position="351"/>
    </location>
</feature>
<dbReference type="Proteomes" id="UP000076871">
    <property type="component" value="Unassembled WGS sequence"/>
</dbReference>
<evidence type="ECO:0000256" key="1">
    <source>
        <dbReference type="SAM" id="SignalP"/>
    </source>
</evidence>